<organism evidence="1 2">
    <name type="scientific">Cylicocyclus nassatus</name>
    <name type="common">Nematode worm</name>
    <dbReference type="NCBI Taxonomy" id="53992"/>
    <lineage>
        <taxon>Eukaryota</taxon>
        <taxon>Metazoa</taxon>
        <taxon>Ecdysozoa</taxon>
        <taxon>Nematoda</taxon>
        <taxon>Chromadorea</taxon>
        <taxon>Rhabditida</taxon>
        <taxon>Rhabditina</taxon>
        <taxon>Rhabditomorpha</taxon>
        <taxon>Strongyloidea</taxon>
        <taxon>Strongylidae</taxon>
        <taxon>Cylicocyclus</taxon>
    </lineage>
</organism>
<evidence type="ECO:0000313" key="2">
    <source>
        <dbReference type="Proteomes" id="UP001176961"/>
    </source>
</evidence>
<keyword evidence="2" id="KW-1185">Reference proteome</keyword>
<name>A0AA36DJB1_CYLNA</name>
<gene>
    <name evidence="1" type="ORF">CYNAS_LOCUS714</name>
</gene>
<reference evidence="1" key="1">
    <citation type="submission" date="2023-07" db="EMBL/GenBank/DDBJ databases">
        <authorList>
            <consortium name="CYATHOMIX"/>
        </authorList>
    </citation>
    <scope>NUCLEOTIDE SEQUENCE</scope>
    <source>
        <strain evidence="1">N/A</strain>
    </source>
</reference>
<dbReference type="Proteomes" id="UP001176961">
    <property type="component" value="Unassembled WGS sequence"/>
</dbReference>
<dbReference type="AlphaFoldDB" id="A0AA36DJB1"/>
<accession>A0AA36DJB1</accession>
<dbReference type="SUPFAM" id="SSF57850">
    <property type="entry name" value="RING/U-box"/>
    <property type="match status" value="1"/>
</dbReference>
<sequence>MFEVPTHISPKLLFGTTEIIGAIPVTRLGAGKDASTSYYGTDKKTSLTHLAPQFSLSLEEDVNFTTYQKCRPKRQQVQLCSDVLFYRKFLTKQQPCGICERPLSVFDYNAVLPCAHIVHVCCYEEKLLNHRKCTKCDGIQMNKKRLVDEFIKFICCLYAYK</sequence>
<comment type="caution">
    <text evidence="1">The sequence shown here is derived from an EMBL/GenBank/DDBJ whole genome shotgun (WGS) entry which is preliminary data.</text>
</comment>
<evidence type="ECO:0000313" key="1">
    <source>
        <dbReference type="EMBL" id="CAJ0588731.1"/>
    </source>
</evidence>
<protein>
    <recommendedName>
        <fullName evidence="3">RING-type domain-containing protein</fullName>
    </recommendedName>
</protein>
<dbReference type="EMBL" id="CATQJL010000001">
    <property type="protein sequence ID" value="CAJ0588731.1"/>
    <property type="molecule type" value="Genomic_DNA"/>
</dbReference>
<evidence type="ECO:0008006" key="3">
    <source>
        <dbReference type="Google" id="ProtNLM"/>
    </source>
</evidence>
<proteinExistence type="predicted"/>